<dbReference type="EMBL" id="BARV01039350">
    <property type="protein sequence ID" value="GAI56428.1"/>
    <property type="molecule type" value="Genomic_DNA"/>
</dbReference>
<name>X1PKQ3_9ZZZZ</name>
<evidence type="ECO:0000313" key="1">
    <source>
        <dbReference type="EMBL" id="GAI56428.1"/>
    </source>
</evidence>
<dbReference type="AlphaFoldDB" id="X1PKQ3"/>
<comment type="caution">
    <text evidence="1">The sequence shown here is derived from an EMBL/GenBank/DDBJ whole genome shotgun (WGS) entry which is preliminary data.</text>
</comment>
<reference evidence="1" key="1">
    <citation type="journal article" date="2014" name="Front. Microbiol.">
        <title>High frequency of phylogenetically diverse reductive dehalogenase-homologous genes in deep subseafloor sedimentary metagenomes.</title>
        <authorList>
            <person name="Kawai M."/>
            <person name="Futagami T."/>
            <person name="Toyoda A."/>
            <person name="Takaki Y."/>
            <person name="Nishi S."/>
            <person name="Hori S."/>
            <person name="Arai W."/>
            <person name="Tsubouchi T."/>
            <person name="Morono Y."/>
            <person name="Uchiyama I."/>
            <person name="Ito T."/>
            <person name="Fujiyama A."/>
            <person name="Inagaki F."/>
            <person name="Takami H."/>
        </authorList>
    </citation>
    <scope>NUCLEOTIDE SEQUENCE</scope>
    <source>
        <strain evidence="1">Expedition CK06-06</strain>
    </source>
</reference>
<organism evidence="1">
    <name type="scientific">marine sediment metagenome</name>
    <dbReference type="NCBI Taxonomy" id="412755"/>
    <lineage>
        <taxon>unclassified sequences</taxon>
        <taxon>metagenomes</taxon>
        <taxon>ecological metagenomes</taxon>
    </lineage>
</organism>
<accession>X1PKQ3</accession>
<proteinExistence type="predicted"/>
<gene>
    <name evidence="1" type="ORF">S06H3_60343</name>
</gene>
<protein>
    <submittedName>
        <fullName evidence="1">Uncharacterized protein</fullName>
    </submittedName>
</protein>
<sequence length="67" mass="7505">MSSRSTRNKIRWQGTSALEDLKKAQVHFVQLAALADDRSDYINKHVPALVALLESLIHTVEEFNAGL</sequence>